<reference evidence="3" key="2">
    <citation type="journal article" date="2024" name="Nature">
        <title>Anoxygenic phototroph of the Chloroflexota uses a type I reaction centre.</title>
        <authorList>
            <person name="Tsuji J.M."/>
            <person name="Shaw N.A."/>
            <person name="Nagashima S."/>
            <person name="Venkiteswaran J.J."/>
            <person name="Schiff S.L."/>
            <person name="Watanabe T."/>
            <person name="Fukui M."/>
            <person name="Hanada S."/>
            <person name="Tank M."/>
            <person name="Neufeld J.D."/>
        </authorList>
    </citation>
    <scope>NUCLEOTIDE SEQUENCE</scope>
    <source>
        <strain evidence="3">L227-S17</strain>
    </source>
</reference>
<dbReference type="SUPFAM" id="SSF53067">
    <property type="entry name" value="Actin-like ATPase domain"/>
    <property type="match status" value="2"/>
</dbReference>
<dbReference type="AlphaFoldDB" id="A0A8T7M0R8"/>
<evidence type="ECO:0000313" key="2">
    <source>
        <dbReference type="EMBL" id="NWJ45031.1"/>
    </source>
</evidence>
<accession>A0A8T7M0R8</accession>
<dbReference type="EMBL" id="JACATZ010000001">
    <property type="protein sequence ID" value="NWJ45031.1"/>
    <property type="molecule type" value="Genomic_DNA"/>
</dbReference>
<name>A0A8T7M0R8_9CHLR</name>
<evidence type="ECO:0000313" key="4">
    <source>
        <dbReference type="Proteomes" id="UP000521676"/>
    </source>
</evidence>
<dbReference type="PANTHER" id="PTHR43190:SF3">
    <property type="entry name" value="N-ACETYL-D-GLUCOSAMINE KINASE"/>
    <property type="match status" value="1"/>
</dbReference>
<reference evidence="2 4" key="1">
    <citation type="submission" date="2020-06" db="EMBL/GenBank/DDBJ databases">
        <title>Anoxygenic phototrophic Chloroflexota member uses a Type I reaction center.</title>
        <authorList>
            <person name="Tsuji J.M."/>
            <person name="Shaw N.A."/>
            <person name="Nagashima S."/>
            <person name="Venkiteswaran J."/>
            <person name="Schiff S.L."/>
            <person name="Hanada S."/>
            <person name="Tank M."/>
            <person name="Neufeld J.D."/>
        </authorList>
    </citation>
    <scope>NUCLEOTIDE SEQUENCE [LARGE SCALE GENOMIC DNA]</scope>
    <source>
        <strain evidence="2">L227-S17</strain>
    </source>
</reference>
<dbReference type="InterPro" id="IPR043129">
    <property type="entry name" value="ATPase_NBD"/>
</dbReference>
<proteinExistence type="predicted"/>
<dbReference type="InterPro" id="IPR052519">
    <property type="entry name" value="Euk-type_GlcNAc_Kinase"/>
</dbReference>
<sequence>MGTSYYIGIEAGSRTIALLADNEGNIVGRGAATMSTYSIVGQDRCSQTIWSALFAAFGVAGINARDLLTSGLPLPEVEAIAIGMPGIEKPKEESTIRRILQEYNFTDNIKVTSDAHIALLAGSESGYGVAVLAGESGLAFAMGENGSRARAGGWGFLLGEEGSAYWVGVEAVKAVLAAADGRAPETALTETVALEWKISAKRPDSLSQQFYRHAAALGTGGNKAQMEDTLDNFRRQVGSLSPLVERAAVKGDAVAISILERAADHLESAARAALTRVGMGAETNALQLAKQVLQVTTVSEKAPLVYTGSLLLSNPGELRRRLTERLEPLCAEPVLVSEPAEGAVRLAMES</sequence>
<evidence type="ECO:0000313" key="3">
    <source>
        <dbReference type="EMBL" id="WJW66912.1"/>
    </source>
</evidence>
<dbReference type="PANTHER" id="PTHR43190">
    <property type="entry name" value="N-ACETYL-D-GLUCOSAMINE KINASE"/>
    <property type="match status" value="1"/>
</dbReference>
<keyword evidence="5" id="KW-1185">Reference proteome</keyword>
<dbReference type="Pfam" id="PF01869">
    <property type="entry name" value="BcrAD_BadFG"/>
    <property type="match status" value="1"/>
</dbReference>
<evidence type="ECO:0000259" key="1">
    <source>
        <dbReference type="Pfam" id="PF01869"/>
    </source>
</evidence>
<dbReference type="InterPro" id="IPR002731">
    <property type="entry name" value="ATPase_BadF"/>
</dbReference>
<dbReference type="CDD" id="cd24007">
    <property type="entry name" value="ASKHA_NBD_eukNAGK-like"/>
    <property type="match status" value="1"/>
</dbReference>
<dbReference type="Proteomes" id="UP000521676">
    <property type="component" value="Unassembled WGS sequence"/>
</dbReference>
<dbReference type="Gene3D" id="3.30.420.40">
    <property type="match status" value="2"/>
</dbReference>
<organism evidence="2 4">
    <name type="scientific">Candidatus Chlorohelix allophototropha</name>
    <dbReference type="NCBI Taxonomy" id="3003348"/>
    <lineage>
        <taxon>Bacteria</taxon>
        <taxon>Bacillati</taxon>
        <taxon>Chloroflexota</taxon>
        <taxon>Chloroflexia</taxon>
        <taxon>Candidatus Chloroheliales</taxon>
        <taxon>Candidatus Chloroheliaceae</taxon>
        <taxon>Candidatus Chlorohelix</taxon>
    </lineage>
</organism>
<gene>
    <name evidence="2" type="ORF">HXX08_04045</name>
    <name evidence="3" type="ORF">OZ401_000157</name>
</gene>
<dbReference type="RefSeq" id="WP_341468805.1">
    <property type="nucleotide sequence ID" value="NZ_CP128399.1"/>
</dbReference>
<dbReference type="Proteomes" id="UP001431572">
    <property type="component" value="Chromosome 1"/>
</dbReference>
<feature type="domain" description="ATPase BadF/BadG/BcrA/BcrD type" evidence="1">
    <location>
        <begin position="7"/>
        <end position="283"/>
    </location>
</feature>
<protein>
    <recommendedName>
        <fullName evidence="1">ATPase BadF/BadG/BcrA/BcrD type domain-containing protein</fullName>
    </recommendedName>
</protein>
<evidence type="ECO:0000313" key="5">
    <source>
        <dbReference type="Proteomes" id="UP001431572"/>
    </source>
</evidence>
<dbReference type="EMBL" id="CP128399">
    <property type="protein sequence ID" value="WJW66912.1"/>
    <property type="molecule type" value="Genomic_DNA"/>
</dbReference>